<sequence>LILTYCRHKRSLYSYTIINSIQFELGVYHYICVYGGELSCVILDFLTSSSSSLPLFLISNKVWKYLCGSFHVKCTHPYGMTITDFDDFW</sequence>
<dbReference type="AlphaFoldDB" id="A0A0K2T7T8"/>
<reference evidence="1" key="1">
    <citation type="submission" date="2014-05" db="EMBL/GenBank/DDBJ databases">
        <authorList>
            <person name="Chronopoulou M."/>
        </authorList>
    </citation>
    <scope>NUCLEOTIDE SEQUENCE</scope>
    <source>
        <tissue evidence="1">Whole organism</tissue>
    </source>
</reference>
<dbReference type="EMBL" id="HACA01004803">
    <property type="protein sequence ID" value="CDW22164.1"/>
    <property type="molecule type" value="Transcribed_RNA"/>
</dbReference>
<proteinExistence type="predicted"/>
<feature type="non-terminal residue" evidence="1">
    <location>
        <position position="1"/>
    </location>
</feature>
<protein>
    <submittedName>
        <fullName evidence="1">Uncharacterized protein</fullName>
    </submittedName>
</protein>
<organism evidence="1">
    <name type="scientific">Lepeophtheirus salmonis</name>
    <name type="common">Salmon louse</name>
    <name type="synonym">Caligus salmonis</name>
    <dbReference type="NCBI Taxonomy" id="72036"/>
    <lineage>
        <taxon>Eukaryota</taxon>
        <taxon>Metazoa</taxon>
        <taxon>Ecdysozoa</taxon>
        <taxon>Arthropoda</taxon>
        <taxon>Crustacea</taxon>
        <taxon>Multicrustacea</taxon>
        <taxon>Hexanauplia</taxon>
        <taxon>Copepoda</taxon>
        <taxon>Siphonostomatoida</taxon>
        <taxon>Caligidae</taxon>
        <taxon>Lepeophtheirus</taxon>
    </lineage>
</organism>
<evidence type="ECO:0000313" key="1">
    <source>
        <dbReference type="EMBL" id="CDW22164.1"/>
    </source>
</evidence>
<accession>A0A0K2T7T8</accession>
<name>A0A0K2T7T8_LEPSM</name>